<accession>A0ABN2VVJ6</accession>
<evidence type="ECO:0000313" key="2">
    <source>
        <dbReference type="EMBL" id="GAA2074028.1"/>
    </source>
</evidence>
<sequence length="120" mass="12613">MLAGLFTMHTIGLHGTSAPAASSTVVPGAHSDAVHGSVAPEARATAGHSCPECADSHAGMAGMCLSLLFAVAISLLLLRPRLFARWSLTPLRLRDARWLPSVTARPPRPPCLHVLCISRT</sequence>
<keyword evidence="1" id="KW-0472">Membrane</keyword>
<organism evidence="2 3">
    <name type="scientific">Aeromicrobium halocynthiae</name>
    <dbReference type="NCBI Taxonomy" id="560557"/>
    <lineage>
        <taxon>Bacteria</taxon>
        <taxon>Bacillati</taxon>
        <taxon>Actinomycetota</taxon>
        <taxon>Actinomycetes</taxon>
        <taxon>Propionibacteriales</taxon>
        <taxon>Nocardioidaceae</taxon>
        <taxon>Aeromicrobium</taxon>
    </lineage>
</organism>
<dbReference type="Pfam" id="PF19650">
    <property type="entry name" value="DUF6153"/>
    <property type="match status" value="1"/>
</dbReference>
<reference evidence="2 3" key="1">
    <citation type="journal article" date="2019" name="Int. J. Syst. Evol. Microbiol.">
        <title>The Global Catalogue of Microorganisms (GCM) 10K type strain sequencing project: providing services to taxonomists for standard genome sequencing and annotation.</title>
        <authorList>
            <consortium name="The Broad Institute Genomics Platform"/>
            <consortium name="The Broad Institute Genome Sequencing Center for Infectious Disease"/>
            <person name="Wu L."/>
            <person name="Ma J."/>
        </authorList>
    </citation>
    <scope>NUCLEOTIDE SEQUENCE [LARGE SCALE GENOMIC DNA]</scope>
    <source>
        <strain evidence="2 3">JCM 15749</strain>
    </source>
</reference>
<evidence type="ECO:0000256" key="1">
    <source>
        <dbReference type="SAM" id="Phobius"/>
    </source>
</evidence>
<protein>
    <recommendedName>
        <fullName evidence="4">DUF2946 domain-containing protein</fullName>
    </recommendedName>
</protein>
<gene>
    <name evidence="2" type="ORF">GCM10009821_10670</name>
</gene>
<dbReference type="Proteomes" id="UP001501480">
    <property type="component" value="Unassembled WGS sequence"/>
</dbReference>
<evidence type="ECO:0000313" key="3">
    <source>
        <dbReference type="Proteomes" id="UP001501480"/>
    </source>
</evidence>
<name>A0ABN2VVJ6_9ACTN</name>
<keyword evidence="1" id="KW-1133">Transmembrane helix</keyword>
<comment type="caution">
    <text evidence="2">The sequence shown here is derived from an EMBL/GenBank/DDBJ whole genome shotgun (WGS) entry which is preliminary data.</text>
</comment>
<dbReference type="InterPro" id="IPR046151">
    <property type="entry name" value="DUF6153"/>
</dbReference>
<keyword evidence="3" id="KW-1185">Reference proteome</keyword>
<keyword evidence="1" id="KW-0812">Transmembrane</keyword>
<dbReference type="EMBL" id="BAAAPY010000002">
    <property type="protein sequence ID" value="GAA2074028.1"/>
    <property type="molecule type" value="Genomic_DNA"/>
</dbReference>
<evidence type="ECO:0008006" key="4">
    <source>
        <dbReference type="Google" id="ProtNLM"/>
    </source>
</evidence>
<feature type="transmembrane region" description="Helical" evidence="1">
    <location>
        <begin position="58"/>
        <end position="78"/>
    </location>
</feature>
<proteinExistence type="predicted"/>